<sequence>MTKSMFERTKDKFARKNSSSSQAEWRLSRRDVRGVNDAGTSWNTNNPFLDPLSTTQPSNETRESNLKSPGALLDLPTINLLAQDAPPAYTASACPSTSSSLASITSAEDKYAFLSTFDTVFLIDDSGAMAGRSWREVRDALLAITSICTSHDPDGVDVYFLNHKSGARGSATQAPNGYNNIRNPAGVQRLFESVRPSGATPTGNRLQSILNPGLKDYRVKAKVGEYEVDALPDTGAKYNFISQQFVVKGCLVPDNTTPEAIQLPCGKTVISPGTVKVPFVFQGEIKKYVLDCRILPGCTSDLVLSGSFLRATKTLTKFKNRIQGVLRNLKTCPRVSLLGNEEQRLWGRLNGHHVLALPDTGSDVMLVSAQWAKSNYLEVDYSPEHHLELEQGDGSKFFTIGCIHNATWTFGDSEQQTSWDFYVVNDLPVDILFSNEFIFEFDLFSKFEHFMVDHEFSLGSPGFYNVRLISKYSPELARLEEESNNDLRSPSAVRVERVRRDRIRDTIDALDDPAKQSEARVKEKQRQKQWDTRRKEHERQQKLAAIDPGQATAQGEGDGQQSPKPKKHWWERLEIGVFDRNGKALDFRDVDQGLRSDADTIFNIGFMCKGFTVLAITCLVTDGEVHWDDRADTFLDDLCYTNVGNSTIRDLLSHRIGLFWSDALFVGPNNKLLLSKTQGTTLLASLDISRPPRQDFIYNNFGYHAVGCIIEKISGISYGEFLANRILEPLNMTWTFTEQPSRMDGNISVAYLAYHDLKLRGVPSPRISSDTVAFSAGGIRSCMRDLLVFYGSLLRAIVTSTRIEELSINVEEFRTIFDASIPLKASKALREQSYGMGWGSTQLPNQVSEITSNSGILDTYPTIGGLVN</sequence>
<evidence type="ECO:0000313" key="5">
    <source>
        <dbReference type="Proteomes" id="UP000009097"/>
    </source>
</evidence>
<dbReference type="InterPro" id="IPR050491">
    <property type="entry name" value="AmpC-like"/>
</dbReference>
<evidence type="ECO:0000313" key="4">
    <source>
        <dbReference type="EMBL" id="KNB00325.1"/>
    </source>
</evidence>
<dbReference type="Pfam" id="PF00144">
    <property type="entry name" value="Beta-lactamase"/>
    <property type="match status" value="1"/>
</dbReference>
<protein>
    <recommendedName>
        <fullName evidence="3">Beta-lactamase-related domain-containing protein</fullName>
    </recommendedName>
</protein>
<reference evidence="4" key="2">
    <citation type="journal article" date="2010" name="Nature">
        <title>Comparative genomics reveals mobile pathogenicity chromosomes in Fusarium.</title>
        <authorList>
            <person name="Ma L.J."/>
            <person name="van der Does H.C."/>
            <person name="Borkovich K.A."/>
            <person name="Coleman J.J."/>
            <person name="Daboussi M.J."/>
            <person name="Di Pietro A."/>
            <person name="Dufresne M."/>
            <person name="Freitag M."/>
            <person name="Grabherr M."/>
            <person name="Henrissat B."/>
            <person name="Houterman P.M."/>
            <person name="Kang S."/>
            <person name="Shim W.B."/>
            <person name="Woloshuk C."/>
            <person name="Xie X."/>
            <person name="Xu J.R."/>
            <person name="Antoniw J."/>
            <person name="Baker S.E."/>
            <person name="Bluhm B.H."/>
            <person name="Breakspear A."/>
            <person name="Brown D.W."/>
            <person name="Butchko R.A."/>
            <person name="Chapman S."/>
            <person name="Coulson R."/>
            <person name="Coutinho P.M."/>
            <person name="Danchin E.G."/>
            <person name="Diener A."/>
            <person name="Gale L.R."/>
            <person name="Gardiner D.M."/>
            <person name="Goff S."/>
            <person name="Hammond-Kosack K.E."/>
            <person name="Hilburn K."/>
            <person name="Hua-Van A."/>
            <person name="Jonkers W."/>
            <person name="Kazan K."/>
            <person name="Kodira C.D."/>
            <person name="Koehrsen M."/>
            <person name="Kumar L."/>
            <person name="Lee Y.H."/>
            <person name="Li L."/>
            <person name="Manners J.M."/>
            <person name="Miranda-Saavedra D."/>
            <person name="Mukherjee M."/>
            <person name="Park G."/>
            <person name="Park J."/>
            <person name="Park S.Y."/>
            <person name="Proctor R.H."/>
            <person name="Regev A."/>
            <person name="Ruiz-Roldan M.C."/>
            <person name="Sain D."/>
            <person name="Sakthikumar S."/>
            <person name="Sykes S."/>
            <person name="Schwartz D.C."/>
            <person name="Turgeon B.G."/>
            <person name="Wapinski I."/>
            <person name="Yoder O."/>
            <person name="Young S."/>
            <person name="Zeng Q."/>
            <person name="Zhou S."/>
            <person name="Galagan J."/>
            <person name="Cuomo C.A."/>
            <person name="Kistler H.C."/>
            <person name="Rep M."/>
        </authorList>
    </citation>
    <scope>NUCLEOTIDE SEQUENCE [LARGE SCALE GENOMIC DNA]</scope>
    <source>
        <strain evidence="4">4287</strain>
    </source>
</reference>
<dbReference type="InterPro" id="IPR001466">
    <property type="entry name" value="Beta-lactam-related"/>
</dbReference>
<evidence type="ECO:0000256" key="1">
    <source>
        <dbReference type="ARBA" id="ARBA00038215"/>
    </source>
</evidence>
<proteinExistence type="inferred from homology"/>
<gene>
    <name evidence="4" type="ORF">FOXG_03924</name>
</gene>
<feature type="region of interest" description="Disordered" evidence="2">
    <location>
        <begin position="1"/>
        <end position="67"/>
    </location>
</feature>
<feature type="domain" description="Beta-lactamase-related" evidence="3">
    <location>
        <begin position="584"/>
        <end position="844"/>
    </location>
</feature>
<dbReference type="PANTHER" id="PTHR46825">
    <property type="entry name" value="D-ALANYL-D-ALANINE-CARBOXYPEPTIDASE/ENDOPEPTIDASE AMPH"/>
    <property type="match status" value="1"/>
</dbReference>
<evidence type="ECO:0000256" key="2">
    <source>
        <dbReference type="SAM" id="MobiDB-lite"/>
    </source>
</evidence>
<organism evidence="4 5">
    <name type="scientific">Fusarium oxysporum f. sp. lycopersici (strain 4287 / CBS 123668 / FGSC 9935 / NRRL 34936)</name>
    <name type="common">Fusarium vascular wilt of tomato</name>
    <dbReference type="NCBI Taxonomy" id="426428"/>
    <lineage>
        <taxon>Eukaryota</taxon>
        <taxon>Fungi</taxon>
        <taxon>Dikarya</taxon>
        <taxon>Ascomycota</taxon>
        <taxon>Pezizomycotina</taxon>
        <taxon>Sordariomycetes</taxon>
        <taxon>Hypocreomycetidae</taxon>
        <taxon>Hypocreales</taxon>
        <taxon>Nectriaceae</taxon>
        <taxon>Fusarium</taxon>
        <taxon>Fusarium oxysporum species complex</taxon>
    </lineage>
</organism>
<comment type="similarity">
    <text evidence="1">Belongs to the peptidase S12 family.</text>
</comment>
<dbReference type="Gene3D" id="3.40.710.10">
    <property type="entry name" value="DD-peptidase/beta-lactamase superfamily"/>
    <property type="match status" value="1"/>
</dbReference>
<dbReference type="InterPro" id="IPR012338">
    <property type="entry name" value="Beta-lactam/transpept-like"/>
</dbReference>
<dbReference type="InterPro" id="IPR036465">
    <property type="entry name" value="vWFA_dom_sf"/>
</dbReference>
<dbReference type="Gene3D" id="2.40.70.10">
    <property type="entry name" value="Acid Proteases"/>
    <property type="match status" value="2"/>
</dbReference>
<dbReference type="InterPro" id="IPR021109">
    <property type="entry name" value="Peptidase_aspartic_dom_sf"/>
</dbReference>
<dbReference type="PANTHER" id="PTHR46825:SF9">
    <property type="entry name" value="BETA-LACTAMASE-RELATED DOMAIN-CONTAINING PROTEIN"/>
    <property type="match status" value="1"/>
</dbReference>
<dbReference type="OrthoDB" id="6079484at2759"/>
<dbReference type="SUPFAM" id="SSF53300">
    <property type="entry name" value="vWA-like"/>
    <property type="match status" value="1"/>
</dbReference>
<dbReference type="Proteomes" id="UP000009097">
    <property type="component" value="Unassembled WGS sequence"/>
</dbReference>
<feature type="region of interest" description="Disordered" evidence="2">
    <location>
        <begin position="508"/>
        <end position="566"/>
    </location>
</feature>
<feature type="compositionally biased region" description="Polar residues" evidence="2">
    <location>
        <begin position="38"/>
        <end position="59"/>
    </location>
</feature>
<name>A0A0J9UM61_FUSO4</name>
<dbReference type="KEGG" id="fox:FOXG_03924"/>
<dbReference type="EMBL" id="DS231699">
    <property type="protein sequence ID" value="KNB00325.1"/>
    <property type="molecule type" value="Genomic_DNA"/>
</dbReference>
<dbReference type="GeneID" id="28946016"/>
<dbReference type="CDD" id="cd00303">
    <property type="entry name" value="retropepsin_like"/>
    <property type="match status" value="2"/>
</dbReference>
<feature type="compositionally biased region" description="Basic and acidic residues" evidence="2">
    <location>
        <begin position="1"/>
        <end position="14"/>
    </location>
</feature>
<dbReference type="AlphaFoldDB" id="A0A0J9UM61"/>
<feature type="compositionally biased region" description="Basic and acidic residues" evidence="2">
    <location>
        <begin position="508"/>
        <end position="541"/>
    </location>
</feature>
<reference evidence="4" key="1">
    <citation type="submission" date="2007-04" db="EMBL/GenBank/DDBJ databases">
        <authorList>
            <consortium name="The Broad Institute Genome Sequencing Platform"/>
            <person name="Birren B."/>
            <person name="Lander E."/>
            <person name="Galagan J."/>
            <person name="Nusbaum C."/>
            <person name="Devon K."/>
            <person name="Ma L.-J."/>
            <person name="Jaffe D."/>
            <person name="Butler J."/>
            <person name="Alvarez P."/>
            <person name="Gnerre S."/>
            <person name="Grabherr M."/>
            <person name="Kleber M."/>
            <person name="Mauceli E."/>
            <person name="Brockman W."/>
            <person name="MacCallum I.A."/>
            <person name="Young S."/>
            <person name="LaButti K."/>
            <person name="DeCaprio D."/>
            <person name="Crawford M."/>
            <person name="Koehrsen M."/>
            <person name="Engels R."/>
            <person name="Montgomery P."/>
            <person name="Pearson M."/>
            <person name="Howarth C."/>
            <person name="Larson L."/>
            <person name="White J."/>
            <person name="O'Leary S."/>
            <person name="Kodira C."/>
            <person name="Zeng Q."/>
            <person name="Yandava C."/>
            <person name="Alvarado L."/>
            <person name="Kistler C."/>
            <person name="Shim W.-B."/>
            <person name="Kang S."/>
            <person name="Woloshuk C."/>
        </authorList>
    </citation>
    <scope>NUCLEOTIDE SEQUENCE</scope>
    <source>
        <strain evidence="4">4287</strain>
    </source>
</reference>
<dbReference type="RefSeq" id="XP_018238370.1">
    <property type="nucleotide sequence ID" value="XM_018381796.1"/>
</dbReference>
<dbReference type="SUPFAM" id="SSF56601">
    <property type="entry name" value="beta-lactamase/transpeptidase-like"/>
    <property type="match status" value="1"/>
</dbReference>
<evidence type="ECO:0000259" key="3">
    <source>
        <dbReference type="Pfam" id="PF00144"/>
    </source>
</evidence>
<accession>A0A0J9UM61</accession>
<dbReference type="VEuPathDB" id="FungiDB:FOXG_03924"/>